<feature type="coiled-coil region" evidence="1">
    <location>
        <begin position="291"/>
        <end position="368"/>
    </location>
</feature>
<gene>
    <name evidence="3" type="ORF">PMG1_00047</name>
</gene>
<organism evidence="3 4">
    <name type="scientific">Pseudomonas phage PMG1</name>
    <dbReference type="NCBI Taxonomy" id="2992927"/>
    <lineage>
        <taxon>Viruses</taxon>
        <taxon>Duplodnaviria</taxon>
        <taxon>Heunggongvirae</taxon>
        <taxon>Uroviricota</taxon>
        <taxon>Caudoviricetes</taxon>
        <taxon>Detrevirus</taxon>
        <taxon>Detrevirus PMG1</taxon>
    </lineage>
</organism>
<protein>
    <recommendedName>
        <fullName evidence="2">4Fe-4S ferredoxin-type domain-containing protein</fullName>
    </recommendedName>
</protein>
<dbReference type="KEGG" id="vg:11605153"/>
<dbReference type="EMBL" id="HQ711985">
    <property type="protein sequence ID" value="AEX55918.1"/>
    <property type="molecule type" value="Genomic_DNA"/>
</dbReference>
<evidence type="ECO:0000313" key="4">
    <source>
        <dbReference type="Proteomes" id="UP000007744"/>
    </source>
</evidence>
<accession>H2BDF1</accession>
<name>H2BDF1_9CAUD</name>
<dbReference type="GeneID" id="11605153"/>
<evidence type="ECO:0000259" key="2">
    <source>
        <dbReference type="PROSITE" id="PS51379"/>
    </source>
</evidence>
<reference evidence="3 4" key="1">
    <citation type="submission" date="2010-12" db="EMBL/GenBank/DDBJ databases">
        <authorList>
            <person name="Kropinski A.M."/>
            <person name="Krylov V."/>
            <person name="Pleteneva E."/>
            <person name="Shaburova O."/>
            <person name="Bourkaltseva M."/>
            <person name="Krylov S.V."/>
            <person name="Miroshnikov K."/>
        </authorList>
    </citation>
    <scope>NUCLEOTIDE SEQUENCE [LARGE SCALE GENOMIC DNA]</scope>
</reference>
<feature type="domain" description="4Fe-4S ferredoxin-type" evidence="2">
    <location>
        <begin position="446"/>
        <end position="479"/>
    </location>
</feature>
<dbReference type="PROSITE" id="PS51379">
    <property type="entry name" value="4FE4S_FER_2"/>
    <property type="match status" value="1"/>
</dbReference>
<evidence type="ECO:0000256" key="1">
    <source>
        <dbReference type="SAM" id="Coils"/>
    </source>
</evidence>
<dbReference type="Proteomes" id="UP000007744">
    <property type="component" value="Segment"/>
</dbReference>
<dbReference type="OrthoDB" id="22605at10239"/>
<dbReference type="SMR" id="H2BDF1"/>
<sequence>MTESKICTCPSGNGSLRHPCPAHPESVELTGVAAKLTFINGRPAMCGCQVEYSSGGGEYSDVIYVTLCAKHSGSAILDLVATNRIALTPEYEGQWHADLYLDREIPLAKAEGATPAEAVLALMSAERIDPEQESVEQAGGDERVIGWRERILAAHPNSDPGFWPDALLVEHMAAEIADLRAALAQPSPTPELPERGTQHRFSTNEQNCRHDFAGVWWNDNGETKTGRECRHCGFFVADVAEAAAEQAEAERPEVEEVSEFEREDIARSAFETAMADGISLDSFLSLSNTLAARYERIVGALRAELQAAEDRADTLEHRMMGMMTRHFAEAWRNRDTQKALDGYLSAGIAQLEQQRDAALSEVERLRQFERICEGLPQDAIDGGWTVQGIRAHSKQLEEQLKVALARVAELERGKVYVEARRCDECQHGGINDSATGVAACHECDWAGPEPEEDKCPGCQRENCMAAACPQCGARYVLVASEEIAAPVAQAQQLHDLDKQCRDDVARALGLRPSQERGFAWSYLLASIKSCVKASEDAAQAQHSVPERLELTDDLKNILGRPNFTCTHLAQALRQIGFVIDRKAEAEQAACLHWMLNHYLANGANWKVHAEAELKAAAPGKEVGHE</sequence>
<dbReference type="RefSeq" id="YP_005098250.1">
    <property type="nucleotide sequence ID" value="NC_016765.1"/>
</dbReference>
<keyword evidence="1" id="KW-0175">Coiled coil</keyword>
<dbReference type="InterPro" id="IPR017896">
    <property type="entry name" value="4Fe4S_Fe-S-bd"/>
</dbReference>
<evidence type="ECO:0000313" key="3">
    <source>
        <dbReference type="EMBL" id="AEX55918.1"/>
    </source>
</evidence>
<keyword evidence="4" id="KW-1185">Reference proteome</keyword>
<proteinExistence type="predicted"/>